<dbReference type="PANTHER" id="PTHR34047:SF7">
    <property type="entry name" value="RNA-DIRECTED DNA POLYMERASE"/>
    <property type="match status" value="1"/>
</dbReference>
<evidence type="ECO:0000256" key="1">
    <source>
        <dbReference type="ARBA" id="ARBA00012493"/>
    </source>
</evidence>
<proteinExistence type="inferred from homology"/>
<comment type="caution">
    <text evidence="11">The sequence shown here is derived from an EMBL/GenBank/DDBJ whole genome shotgun (WGS) entry which is preliminary data.</text>
</comment>
<dbReference type="GO" id="GO:0051607">
    <property type="term" value="P:defense response to virus"/>
    <property type="evidence" value="ECO:0007669"/>
    <property type="project" value="UniProtKB-KW"/>
</dbReference>
<reference evidence="11 12" key="1">
    <citation type="submission" date="2019-02" db="EMBL/GenBank/DDBJ databases">
        <title>Deep-cultivation of Planctomycetes and their phenomic and genomic characterization uncovers novel biology.</title>
        <authorList>
            <person name="Wiegand S."/>
            <person name="Jogler M."/>
            <person name="Boedeker C."/>
            <person name="Pinto D."/>
            <person name="Vollmers J."/>
            <person name="Rivas-Marin E."/>
            <person name="Kohn T."/>
            <person name="Peeters S.H."/>
            <person name="Heuer A."/>
            <person name="Rast P."/>
            <person name="Oberbeckmann S."/>
            <person name="Bunk B."/>
            <person name="Jeske O."/>
            <person name="Meyerdierks A."/>
            <person name="Storesund J.E."/>
            <person name="Kallscheuer N."/>
            <person name="Luecker S."/>
            <person name="Lage O.M."/>
            <person name="Pohl T."/>
            <person name="Merkel B.J."/>
            <person name="Hornburger P."/>
            <person name="Mueller R.-W."/>
            <person name="Bruemmer F."/>
            <person name="Labrenz M."/>
            <person name="Spormann A.M."/>
            <person name="Op Den Camp H."/>
            <person name="Overmann J."/>
            <person name="Amann R."/>
            <person name="Jetten M.S.M."/>
            <person name="Mascher T."/>
            <person name="Medema M.H."/>
            <person name="Devos D.P."/>
            <person name="Kaster A.-K."/>
            <person name="Ovreas L."/>
            <person name="Rohde M."/>
            <person name="Galperin M.Y."/>
            <person name="Jogler C."/>
        </authorList>
    </citation>
    <scope>NUCLEOTIDE SEQUENCE [LARGE SCALE GENOMIC DNA]</scope>
    <source>
        <strain evidence="11 12">Pla123a</strain>
    </source>
</reference>
<dbReference type="Proteomes" id="UP000318478">
    <property type="component" value="Unassembled WGS sequence"/>
</dbReference>
<dbReference type="GO" id="GO:0003723">
    <property type="term" value="F:RNA binding"/>
    <property type="evidence" value="ECO:0007669"/>
    <property type="project" value="InterPro"/>
</dbReference>
<gene>
    <name evidence="11" type="ORF">Pla123a_47270</name>
</gene>
<sequence length="440" mass="48864">METDIQSVARALAAAFAAGPLTADRLVGCGERTLGRRYRWLRPLAWRVEAEFAYGPRPRADHIADFLLLDERFRVYAARHDAAAVSRVHDPVEFCPFPAAQAWPVARLRTPGQLAGWLDTPPQQLAWLADVRGWERRRRRGPLRHYHYRALAKRFGATRLIEAPKPRLKAVQRRLLAEILHHVPPHDAAHGFRPGRSIRTFAAPHSGQRVVLKLDLEDFFPSTPAAQVNALFRSLGYPEAVADLLTGLCTNTAPAAVFSPDSARDWRAALQRARYAQPHLPQGAPTSPALANLCAYRLDCRLAGLAAAAGGVYTRYADDLAFSGGAEFARSVHRFRTHAAAIALEEGYRVNHHKTRVMPTAQQQRIAGLVVNAQPAVSRAERDRLKAVLTNCVRHGPASQNHTGHTDFRAHLGGRIAFVEMACARQAAKLRRVFEQIEWG</sequence>
<keyword evidence="6 11" id="KW-0695">RNA-directed DNA polymerase</keyword>
<dbReference type="AlphaFoldDB" id="A0A5C5XVA2"/>
<evidence type="ECO:0000256" key="9">
    <source>
        <dbReference type="ARBA" id="ARBA00048173"/>
    </source>
</evidence>
<keyword evidence="12" id="KW-1185">Reference proteome</keyword>
<keyword evidence="3" id="KW-0548">Nucleotidyltransferase</keyword>
<dbReference type="InterPro" id="IPR000123">
    <property type="entry name" value="Reverse_transcriptase_msDNA"/>
</dbReference>
<evidence type="ECO:0000256" key="7">
    <source>
        <dbReference type="ARBA" id="ARBA00023118"/>
    </source>
</evidence>
<keyword evidence="2" id="KW-0808">Transferase</keyword>
<evidence type="ECO:0000313" key="12">
    <source>
        <dbReference type="Proteomes" id="UP000318478"/>
    </source>
</evidence>
<dbReference type="SUPFAM" id="SSF56672">
    <property type="entry name" value="DNA/RNA polymerases"/>
    <property type="match status" value="1"/>
</dbReference>
<keyword evidence="7" id="KW-0051">Antiviral defense</keyword>
<dbReference type="InterPro" id="IPR043502">
    <property type="entry name" value="DNA/RNA_pol_sf"/>
</dbReference>
<dbReference type="PROSITE" id="PS50878">
    <property type="entry name" value="RT_POL"/>
    <property type="match status" value="1"/>
</dbReference>
<dbReference type="GO" id="GO:0003964">
    <property type="term" value="F:RNA-directed DNA polymerase activity"/>
    <property type="evidence" value="ECO:0007669"/>
    <property type="project" value="UniProtKB-KW"/>
</dbReference>
<comment type="catalytic activity">
    <reaction evidence="9">
        <text>DNA(n) + a 2'-deoxyribonucleoside 5'-triphosphate = DNA(n+1) + diphosphate</text>
        <dbReference type="Rhea" id="RHEA:22508"/>
        <dbReference type="Rhea" id="RHEA-COMP:17339"/>
        <dbReference type="Rhea" id="RHEA-COMP:17340"/>
        <dbReference type="ChEBI" id="CHEBI:33019"/>
        <dbReference type="ChEBI" id="CHEBI:61560"/>
        <dbReference type="ChEBI" id="CHEBI:173112"/>
        <dbReference type="EC" id="2.7.7.49"/>
    </reaction>
</comment>
<dbReference type="GO" id="GO:0046872">
    <property type="term" value="F:metal ion binding"/>
    <property type="evidence" value="ECO:0007669"/>
    <property type="project" value="UniProtKB-KW"/>
</dbReference>
<name>A0A5C5XVA2_9BACT</name>
<comment type="similarity">
    <text evidence="8">Belongs to the bacterial reverse transcriptase family.</text>
</comment>
<evidence type="ECO:0000256" key="5">
    <source>
        <dbReference type="ARBA" id="ARBA00022842"/>
    </source>
</evidence>
<dbReference type="RefSeq" id="WP_197528228.1">
    <property type="nucleotide sequence ID" value="NZ_SJPO01000016.1"/>
</dbReference>
<evidence type="ECO:0000313" key="11">
    <source>
        <dbReference type="EMBL" id="TWT66333.1"/>
    </source>
</evidence>
<dbReference type="EMBL" id="SJPO01000016">
    <property type="protein sequence ID" value="TWT66333.1"/>
    <property type="molecule type" value="Genomic_DNA"/>
</dbReference>
<dbReference type="PANTHER" id="PTHR34047">
    <property type="entry name" value="NUCLEAR INTRON MATURASE 1, MITOCHONDRIAL-RELATED"/>
    <property type="match status" value="1"/>
</dbReference>
<dbReference type="EC" id="2.7.7.49" evidence="1"/>
<dbReference type="Pfam" id="PF00078">
    <property type="entry name" value="RVT_1"/>
    <property type="match status" value="1"/>
</dbReference>
<dbReference type="CDD" id="cd03487">
    <property type="entry name" value="RT_Bac_retron_II"/>
    <property type="match status" value="1"/>
</dbReference>
<evidence type="ECO:0000256" key="8">
    <source>
        <dbReference type="ARBA" id="ARBA00034120"/>
    </source>
</evidence>
<evidence type="ECO:0000256" key="3">
    <source>
        <dbReference type="ARBA" id="ARBA00022695"/>
    </source>
</evidence>
<dbReference type="InterPro" id="IPR051083">
    <property type="entry name" value="GrpII_Intron_Splice-Mob/Def"/>
</dbReference>
<keyword evidence="5" id="KW-0460">Magnesium</keyword>
<dbReference type="PRINTS" id="PR00866">
    <property type="entry name" value="RNADNAPOLMS"/>
</dbReference>
<accession>A0A5C5XVA2</accession>
<protein>
    <recommendedName>
        <fullName evidence="1">RNA-directed DNA polymerase</fullName>
        <ecNumber evidence="1">2.7.7.49</ecNumber>
    </recommendedName>
</protein>
<keyword evidence="4" id="KW-0479">Metal-binding</keyword>
<evidence type="ECO:0000256" key="4">
    <source>
        <dbReference type="ARBA" id="ARBA00022723"/>
    </source>
</evidence>
<evidence type="ECO:0000256" key="6">
    <source>
        <dbReference type="ARBA" id="ARBA00022918"/>
    </source>
</evidence>
<organism evidence="11 12">
    <name type="scientific">Posidoniimonas polymericola</name>
    <dbReference type="NCBI Taxonomy" id="2528002"/>
    <lineage>
        <taxon>Bacteria</taxon>
        <taxon>Pseudomonadati</taxon>
        <taxon>Planctomycetota</taxon>
        <taxon>Planctomycetia</taxon>
        <taxon>Pirellulales</taxon>
        <taxon>Lacipirellulaceae</taxon>
        <taxon>Posidoniimonas</taxon>
    </lineage>
</organism>
<evidence type="ECO:0000256" key="2">
    <source>
        <dbReference type="ARBA" id="ARBA00022679"/>
    </source>
</evidence>
<evidence type="ECO:0000259" key="10">
    <source>
        <dbReference type="PROSITE" id="PS50878"/>
    </source>
</evidence>
<dbReference type="InterPro" id="IPR000477">
    <property type="entry name" value="RT_dom"/>
</dbReference>
<feature type="domain" description="Reverse transcriptase" evidence="10">
    <location>
        <begin position="132"/>
        <end position="371"/>
    </location>
</feature>